<feature type="signal peptide" evidence="1">
    <location>
        <begin position="1"/>
        <end position="24"/>
    </location>
</feature>
<evidence type="ECO:0000313" key="2">
    <source>
        <dbReference type="EMBL" id="MCW9713850.1"/>
    </source>
</evidence>
<dbReference type="RefSeq" id="WP_265790842.1">
    <property type="nucleotide sequence ID" value="NZ_BAABRS010000003.1"/>
</dbReference>
<proteinExistence type="predicted"/>
<evidence type="ECO:0008006" key="4">
    <source>
        <dbReference type="Google" id="ProtNLM"/>
    </source>
</evidence>
<reference evidence="2 3" key="1">
    <citation type="submission" date="2021-11" db="EMBL/GenBank/DDBJ databases">
        <title>Aliifidinibius sp. nov., a new bacterium isolated from saline soil.</title>
        <authorList>
            <person name="Galisteo C."/>
            <person name="De La Haba R."/>
            <person name="Sanchez-Porro C."/>
            <person name="Ventosa A."/>
        </authorList>
    </citation>
    <scope>NUCLEOTIDE SEQUENCE [LARGE SCALE GENOMIC DNA]</scope>
    <source>
        <strain evidence="2 3">KACC 190600</strain>
    </source>
</reference>
<comment type="caution">
    <text evidence="2">The sequence shown here is derived from an EMBL/GenBank/DDBJ whole genome shotgun (WGS) entry which is preliminary data.</text>
</comment>
<dbReference type="Proteomes" id="UP001207337">
    <property type="component" value="Unassembled WGS sequence"/>
</dbReference>
<keyword evidence="1" id="KW-0732">Signal</keyword>
<feature type="chain" id="PRO_5046389293" description="Outer membrane protein beta-barrel domain-containing protein" evidence="1">
    <location>
        <begin position="25"/>
        <end position="245"/>
    </location>
</feature>
<protein>
    <recommendedName>
        <fullName evidence="4">Outer membrane protein beta-barrel domain-containing protein</fullName>
    </recommendedName>
</protein>
<gene>
    <name evidence="2" type="ORF">LQ318_13145</name>
</gene>
<name>A0ABT3Q171_9BACT</name>
<dbReference type="EMBL" id="JAJNDC010000003">
    <property type="protein sequence ID" value="MCW9713850.1"/>
    <property type="molecule type" value="Genomic_DNA"/>
</dbReference>
<accession>A0ABT3Q171</accession>
<keyword evidence="3" id="KW-1185">Reference proteome</keyword>
<sequence length="245" mass="26909">MIRSFLVICLTAGIISALQTNARAQMFSMDNDRSSLSRITSEVYLGLEPTTVTYQGDESVELPGQFNYDAPIIRVGYNGRSLNLFMGAGGEITGSDNVGYFDVGGNINYGFPLYATEEVLIQLPIQIASRYVNITNSQNVATLDRFRFGSLTAGTGIKAMVRPTQKVRLQAGAVPAYGFSFASGGLFGGSLGSLALNGRLYLDRLFNNNIGLSFGYMYELRNYNVEEERYDYRIKGHSLQLGITF</sequence>
<evidence type="ECO:0000313" key="3">
    <source>
        <dbReference type="Proteomes" id="UP001207337"/>
    </source>
</evidence>
<organism evidence="2 3">
    <name type="scientific">Fodinibius salicampi</name>
    <dbReference type="NCBI Taxonomy" id="1920655"/>
    <lineage>
        <taxon>Bacteria</taxon>
        <taxon>Pseudomonadati</taxon>
        <taxon>Balneolota</taxon>
        <taxon>Balneolia</taxon>
        <taxon>Balneolales</taxon>
        <taxon>Balneolaceae</taxon>
        <taxon>Fodinibius</taxon>
    </lineage>
</organism>
<evidence type="ECO:0000256" key="1">
    <source>
        <dbReference type="SAM" id="SignalP"/>
    </source>
</evidence>